<gene>
    <name evidence="4" type="primary">pduU_1</name>
    <name evidence="4" type="ORF">BW727_100357</name>
</gene>
<evidence type="ECO:0000313" key="5">
    <source>
        <dbReference type="Proteomes" id="UP000188993"/>
    </source>
</evidence>
<protein>
    <submittedName>
        <fullName evidence="4">Propanediol utilization protein PduU</fullName>
    </submittedName>
</protein>
<name>A0A1S6IMI1_9LACT</name>
<evidence type="ECO:0000256" key="1">
    <source>
        <dbReference type="ARBA" id="ARBA00024322"/>
    </source>
</evidence>
<feature type="domain" description="Bacterial microcompartment" evidence="3">
    <location>
        <begin position="42"/>
        <end position="114"/>
    </location>
</feature>
<proteinExistence type="predicted"/>
<dbReference type="PIRSF" id="PIRSF012296">
    <property type="entry name" value="EutS_PduU"/>
    <property type="match status" value="1"/>
</dbReference>
<keyword evidence="5" id="KW-1185">Reference proteome</keyword>
<keyword evidence="2" id="KW-1283">Bacterial microcompartment</keyword>
<dbReference type="Pfam" id="PF00936">
    <property type="entry name" value="BMC"/>
    <property type="match status" value="1"/>
</dbReference>
<dbReference type="Gene3D" id="3.30.70.1710">
    <property type="match status" value="1"/>
</dbReference>
<dbReference type="EMBL" id="CP019728">
    <property type="protein sequence ID" value="AQS52750.1"/>
    <property type="molecule type" value="Genomic_DNA"/>
</dbReference>
<dbReference type="SMART" id="SM00877">
    <property type="entry name" value="BMC"/>
    <property type="match status" value="1"/>
</dbReference>
<dbReference type="STRING" id="708126.BW727_100357"/>
<evidence type="ECO:0000313" key="4">
    <source>
        <dbReference type="EMBL" id="AQS52750.1"/>
    </source>
</evidence>
<dbReference type="Proteomes" id="UP000188993">
    <property type="component" value="Chromosome"/>
</dbReference>
<dbReference type="InterPro" id="IPR009307">
    <property type="entry name" value="EutS/PduU/CutR"/>
</dbReference>
<evidence type="ECO:0000256" key="2">
    <source>
        <dbReference type="ARBA" id="ARBA00024446"/>
    </source>
</evidence>
<dbReference type="GO" id="GO:0031469">
    <property type="term" value="C:bacterial microcompartment"/>
    <property type="evidence" value="ECO:0007669"/>
    <property type="project" value="UniProtKB-SubCell"/>
</dbReference>
<accession>A0A1S6IMI1</accession>
<comment type="subcellular location">
    <subcellularLocation>
        <location evidence="1">Bacterial microcompartment</location>
    </subcellularLocation>
</comment>
<dbReference type="PANTHER" id="PTHR40449:SF2">
    <property type="entry name" value="BACTERIAL MICROCOMPARTMENT SHELL PROTEIN EUTS"/>
    <property type="match status" value="1"/>
</dbReference>
<dbReference type="RefSeq" id="WP_062468410.1">
    <property type="nucleotide sequence ID" value="NZ_BBYN01000007.1"/>
</dbReference>
<dbReference type="SUPFAM" id="SSF143414">
    <property type="entry name" value="CcmK-like"/>
    <property type="match status" value="1"/>
</dbReference>
<dbReference type="InterPro" id="IPR037233">
    <property type="entry name" value="CcmK-like_sf"/>
</dbReference>
<dbReference type="AlphaFoldDB" id="A0A1S6IMI1"/>
<dbReference type="OrthoDB" id="9794459at2"/>
<sequence>MKIKDRKIFESVPGKQVTLAHIIANPDKRIFDKLGLQNEYHQAIGIMTITPSEVSIIAVDIAKKTAAIKIGFVDRFSGSVFILGDIASVEMSMQEAINYLQYKMGFSITKITRT</sequence>
<dbReference type="InterPro" id="IPR000249">
    <property type="entry name" value="BMC_dom"/>
</dbReference>
<reference evidence="4 5" key="1">
    <citation type="journal article" date="2014" name="Int. J. Syst. Evol. Microbiol.">
        <title>Jeotgalibaca dankookensis gen. nov., sp. nov., a member of the family Carnobacteriaceae, isolated from seujeot (Korean traditional food).</title>
        <authorList>
            <person name="Lee D.G."/>
            <person name="Trujillo M.E."/>
            <person name="Kang H."/>
            <person name="Ahn T.Y."/>
        </authorList>
    </citation>
    <scope>NUCLEOTIDE SEQUENCE [LARGE SCALE GENOMIC DNA]</scope>
    <source>
        <strain evidence="4 5">EX-07</strain>
    </source>
</reference>
<evidence type="ECO:0000259" key="3">
    <source>
        <dbReference type="SMART" id="SM00877"/>
    </source>
</evidence>
<dbReference type="KEGG" id="jda:BW727_100357"/>
<dbReference type="CDD" id="cd07046">
    <property type="entry name" value="BMC_PduU-EutS"/>
    <property type="match status" value="1"/>
</dbReference>
<dbReference type="PANTHER" id="PTHR40449">
    <property type="entry name" value="ETHANOLAMINE UTILIZATION PROTEIN EUTS"/>
    <property type="match status" value="1"/>
</dbReference>
<organism evidence="4 5">
    <name type="scientific">Jeotgalibaca dankookensis</name>
    <dbReference type="NCBI Taxonomy" id="708126"/>
    <lineage>
        <taxon>Bacteria</taxon>
        <taxon>Bacillati</taxon>
        <taxon>Bacillota</taxon>
        <taxon>Bacilli</taxon>
        <taxon>Lactobacillales</taxon>
        <taxon>Carnobacteriaceae</taxon>
        <taxon>Jeotgalibaca</taxon>
    </lineage>
</organism>